<organism evidence="7 8">
    <name type="scientific">Rhodocollybia butyracea</name>
    <dbReference type="NCBI Taxonomy" id="206335"/>
    <lineage>
        <taxon>Eukaryota</taxon>
        <taxon>Fungi</taxon>
        <taxon>Dikarya</taxon>
        <taxon>Basidiomycota</taxon>
        <taxon>Agaricomycotina</taxon>
        <taxon>Agaricomycetes</taxon>
        <taxon>Agaricomycetidae</taxon>
        <taxon>Agaricales</taxon>
        <taxon>Marasmiineae</taxon>
        <taxon>Omphalotaceae</taxon>
        <taxon>Rhodocollybia</taxon>
    </lineage>
</organism>
<name>A0A9P5PL75_9AGAR</name>
<dbReference type="InterPro" id="IPR028994">
    <property type="entry name" value="Integrin_alpha_N"/>
</dbReference>
<keyword evidence="4" id="KW-0843">Virulence</keyword>
<dbReference type="NCBIfam" id="TIGR01643">
    <property type="entry name" value="YD_repeat_2x"/>
    <property type="match status" value="1"/>
</dbReference>
<dbReference type="Gene3D" id="2.180.10.10">
    <property type="entry name" value="RHS repeat-associated core"/>
    <property type="match status" value="2"/>
</dbReference>
<feature type="transmembrane region" description="Helical" evidence="5">
    <location>
        <begin position="1756"/>
        <end position="1781"/>
    </location>
</feature>
<protein>
    <recommendedName>
        <fullName evidence="6">Teneurin-like YD-shell domain-containing protein</fullName>
    </recommendedName>
</protein>
<keyword evidence="3" id="KW-0677">Repeat</keyword>
<comment type="caution">
    <text evidence="7">The sequence shown here is derived from an EMBL/GenBank/DDBJ whole genome shotgun (WGS) entry which is preliminary data.</text>
</comment>
<accession>A0A9P5PL75</accession>
<feature type="transmembrane region" description="Helical" evidence="5">
    <location>
        <begin position="1699"/>
        <end position="1718"/>
    </location>
</feature>
<dbReference type="Proteomes" id="UP000772434">
    <property type="component" value="Unassembled WGS sequence"/>
</dbReference>
<dbReference type="InterPro" id="IPR050708">
    <property type="entry name" value="T6SS_VgrG/RHS"/>
</dbReference>
<evidence type="ECO:0000313" key="7">
    <source>
        <dbReference type="EMBL" id="KAF9064010.1"/>
    </source>
</evidence>
<dbReference type="InterPro" id="IPR022385">
    <property type="entry name" value="Rhs_assc_core"/>
</dbReference>
<dbReference type="PANTHER" id="PTHR32305:SF15">
    <property type="entry name" value="PROTEIN RHSA-RELATED"/>
    <property type="match status" value="1"/>
</dbReference>
<evidence type="ECO:0000256" key="5">
    <source>
        <dbReference type="SAM" id="Phobius"/>
    </source>
</evidence>
<evidence type="ECO:0000256" key="1">
    <source>
        <dbReference type="ARBA" id="ARBA00004613"/>
    </source>
</evidence>
<dbReference type="NCBIfam" id="TIGR03696">
    <property type="entry name" value="Rhs_assc_core"/>
    <property type="match status" value="1"/>
</dbReference>
<proteinExistence type="predicted"/>
<dbReference type="InterPro" id="IPR006530">
    <property type="entry name" value="YD"/>
</dbReference>
<keyword evidence="5" id="KW-0472">Membrane</keyword>
<evidence type="ECO:0000259" key="6">
    <source>
        <dbReference type="Pfam" id="PF25023"/>
    </source>
</evidence>
<gene>
    <name evidence="7" type="ORF">BDP27DRAFT_1334218</name>
</gene>
<feature type="domain" description="Teneurin-like YD-shell" evidence="6">
    <location>
        <begin position="1589"/>
        <end position="1688"/>
    </location>
</feature>
<dbReference type="SUPFAM" id="SSF69318">
    <property type="entry name" value="Integrin alpha N-terminal domain"/>
    <property type="match status" value="1"/>
</dbReference>
<dbReference type="EMBL" id="JADNRY010000133">
    <property type="protein sequence ID" value="KAF9064010.1"/>
    <property type="molecule type" value="Genomic_DNA"/>
</dbReference>
<dbReference type="OrthoDB" id="442731at2759"/>
<dbReference type="PANTHER" id="PTHR32305">
    <property type="match status" value="1"/>
</dbReference>
<dbReference type="Pfam" id="PF25023">
    <property type="entry name" value="TEN_YD-shell"/>
    <property type="match status" value="1"/>
</dbReference>
<dbReference type="Pfam" id="PF03534">
    <property type="entry name" value="SpvB"/>
    <property type="match status" value="1"/>
</dbReference>
<evidence type="ECO:0000256" key="2">
    <source>
        <dbReference type="ARBA" id="ARBA00022525"/>
    </source>
</evidence>
<keyword evidence="5" id="KW-1133">Transmembrane helix</keyword>
<keyword evidence="5" id="KW-0812">Transmembrane</keyword>
<evidence type="ECO:0000256" key="3">
    <source>
        <dbReference type="ARBA" id="ARBA00022737"/>
    </source>
</evidence>
<feature type="transmembrane region" description="Helical" evidence="5">
    <location>
        <begin position="1725"/>
        <end position="1744"/>
    </location>
</feature>
<dbReference type="GO" id="GO:0005576">
    <property type="term" value="C:extracellular region"/>
    <property type="evidence" value="ECO:0007669"/>
    <property type="project" value="UniProtKB-SubCell"/>
</dbReference>
<dbReference type="InterPro" id="IPR003284">
    <property type="entry name" value="Sal_SpvB"/>
</dbReference>
<evidence type="ECO:0000313" key="8">
    <source>
        <dbReference type="Proteomes" id="UP000772434"/>
    </source>
</evidence>
<sequence length="1937" mass="210491">MASIVGTLPISQTVDPNGSLSLDITLQIPPAKMAPSFSLAYHSASSSVSTVGMGWALRGASAIERVGATKDQDGFRGVVNYDKNDRFQLDGQRLILVGENEYRFEIDQRSKIIANGDPVNPSSWTEYLPDGGKRLFGTTADSNVKAVGQNFTRVWAVAEHSDAFSNHVSFSYTNETTNGSFYLAQASYGGNEKLGMAHQRHLKFEYGVRPDISTNYIGGSQVRIDKRLTSLSCFINTDFLYKHVVEYDTAPLTSKSRVKTLTLVDDSNASVRPLHFDWVDGSPSVFNAASPESAIKCEGSDINMIPMDVNASGQSDIVVVSRVTDPSGTPKTRIATHIADATGKVAPEPAHVNEDLPYHVALFPLDVSGDGRTDFVHIEHAASTFVITSSITFEPESTGGSFRCGDFQGNGRVGMVYIYQSGSDIGFVQLVSDGKNFQALPALAGPANVLLDDVRIIIGDLDGNGEEDVFLFSPNGEHCEISLLESQNGTLKLQTNAGLKRAGESITWTDTIIVLPYSIDEDGKTSLLVASENTGSGTLALQLLRGDGRTLLPSPSPIDTYISYNGNLATARVSSTSSLDLVNTFDVQSDKTEITVLKFLDGNFGPSYANSTWGDFRGIGRLDLMLNTQNQIEGQFDVSPVDFIAGYTNGMDARIDISYAPLSDRTMYSTDDDVSTAPLAALNGMARNISSIADLSTSAVSNTSHSRSQIIYFPSWVVKHVTSTPYAAKPDVKEQTQYAYRNARFDYEGRGWLGFEKVTKSSEVIGTAEETSYVQNFPFIGQVCGTQTKTKAGEMLETKAYEWSDGGGKSSDIHSVRMASLKEVYYEGGTHAYSANASYQYDDYGNITDLSIVSPEAGTTPLSIISTFENTVTGMWVLGNKTREVVKQDDTVLKDSQFKYSSGTPTPIETKTWVKASEWSTRTIQLDSVGNELVISGPGPARNEFVYDETYSHIISSKTSISSTSPPLIEHSTFSLENGKPLSYTNSNGNTTSFSYDVLGRLQNTYQEDSSDTVTLINKESFTYDSGSFKHTVSTRSSWDKEEWFEFVEYVDGSGSVWKMEKPKPDRSGFICVETQYDGVGRMVAQSREFSSGSSPAFSKYFYDARSRIVQEEIPPPSEGLPPTTIQTRNSFSSGLADMVKISRQKMRYIPNANDPAVNKLVQPFVVVSVNELGQETDTSFDALGRPICIKDPNGVQLALHWDGLLRLIERHLSQSSGSGSKDLNHSLLTYDDEKGETTLTNVLTGSHTITTSDFAQRPVSVTSPDEEKLEYIYDVGGQYSKGRLMSVTSKSSGVSHHYDYDLQGKVTKDELRINEQSFTTSYVWSPLGQLLSITNPDGTTLERAFALDGHSVSDVHLRDTDRSVQAQITLANYQDVFGRPLSCAFGNGISSLAAVHDNGVIASITLSKSNQTVHRQQWSLDAFNNISGYDREIQGNLSGSHTFQYNLSGELTKATSVDPLLPTSEYVYDLSGNISEKNGKVFANDGWQLSNVKKDGATECSFTYSKDGEMLSKLDSSNTVVRSMKYDSQGRLIQLNNSQMVYDFGGRLVKRTQENGDVIIYPSQTYEVEISASGTKTHTSYLGGTSTVHYFHSDHLGSTIAVSDSGGNIVTQYKYDSFGKVSVEGTDIARYKFSGKELIDNELYYFGARFYDADIGRFVTLDKFPVNLDNIGPSTFNMYAFSRNNPINYVDVDGNAPWWHWLVDAVLIVTAVALMFVPVVGPLATIAMGALTGALLGAGMAGLNADIAGKSTKDWAIDMGIGALTGAITGAASAGLNVALPSLSMSTQALKMGKFVGRELVKVAINQVVGKGAEALGKVIDNVAHGRDADYGLKEIIPGMGDGPTDWVGVGEMAASFGVSFIAGKYRGSKTSDSFRPNGGPKNLGAAWMKVKKVFGTKTGLNGYPMEYPLGQNLLKLAPIKDSSSVVLLRYTPQGL</sequence>
<evidence type="ECO:0000256" key="4">
    <source>
        <dbReference type="ARBA" id="ARBA00023026"/>
    </source>
</evidence>
<comment type="subcellular location">
    <subcellularLocation>
        <location evidence="1">Secreted</location>
    </subcellularLocation>
</comment>
<dbReference type="InterPro" id="IPR056823">
    <property type="entry name" value="TEN-like_YD-shell"/>
</dbReference>
<reference evidence="7" key="1">
    <citation type="submission" date="2020-11" db="EMBL/GenBank/DDBJ databases">
        <authorList>
            <consortium name="DOE Joint Genome Institute"/>
            <person name="Ahrendt S."/>
            <person name="Riley R."/>
            <person name="Andreopoulos W."/>
            <person name="Labutti K."/>
            <person name="Pangilinan J."/>
            <person name="Ruiz-Duenas F.J."/>
            <person name="Barrasa J.M."/>
            <person name="Sanchez-Garcia M."/>
            <person name="Camarero S."/>
            <person name="Miyauchi S."/>
            <person name="Serrano A."/>
            <person name="Linde D."/>
            <person name="Babiker R."/>
            <person name="Drula E."/>
            <person name="Ayuso-Fernandez I."/>
            <person name="Pacheco R."/>
            <person name="Padilla G."/>
            <person name="Ferreira P."/>
            <person name="Barriuso J."/>
            <person name="Kellner H."/>
            <person name="Castanera R."/>
            <person name="Alfaro M."/>
            <person name="Ramirez L."/>
            <person name="Pisabarro A.G."/>
            <person name="Kuo A."/>
            <person name="Tritt A."/>
            <person name="Lipzen A."/>
            <person name="He G."/>
            <person name="Yan M."/>
            <person name="Ng V."/>
            <person name="Cullen D."/>
            <person name="Martin F."/>
            <person name="Rosso M.-N."/>
            <person name="Henrissat B."/>
            <person name="Hibbett D."/>
            <person name="Martinez A.T."/>
            <person name="Grigoriev I.V."/>
        </authorList>
    </citation>
    <scope>NUCLEOTIDE SEQUENCE</scope>
    <source>
        <strain evidence="7">AH 40177</strain>
    </source>
</reference>
<keyword evidence="8" id="KW-1185">Reference proteome</keyword>
<dbReference type="GO" id="GO:0005737">
    <property type="term" value="C:cytoplasm"/>
    <property type="evidence" value="ECO:0007669"/>
    <property type="project" value="InterPro"/>
</dbReference>
<keyword evidence="2" id="KW-0964">Secreted</keyword>